<dbReference type="Proteomes" id="UP001462502">
    <property type="component" value="Unassembled WGS sequence"/>
</dbReference>
<keyword evidence="1" id="KW-1133">Transmembrane helix</keyword>
<keyword evidence="1" id="KW-0812">Transmembrane</keyword>
<gene>
    <name evidence="2" type="ORF">ABI908_20830</name>
</gene>
<reference evidence="2 3" key="1">
    <citation type="submission" date="2024-05" db="EMBL/GenBank/DDBJ databases">
        <authorList>
            <person name="De Oliveira J.P."/>
            <person name="Noriler S.A."/>
            <person name="De Oliveira A.G."/>
            <person name="Sipoli D.S."/>
        </authorList>
    </citation>
    <scope>NUCLEOTIDE SEQUENCE [LARGE SCALE GENOMIC DNA]</scope>
    <source>
        <strain evidence="2 3">LABIM192</strain>
    </source>
</reference>
<feature type="transmembrane region" description="Helical" evidence="1">
    <location>
        <begin position="78"/>
        <end position="96"/>
    </location>
</feature>
<evidence type="ECO:0000313" key="2">
    <source>
        <dbReference type="EMBL" id="MEO9386547.1"/>
    </source>
</evidence>
<dbReference type="Pfam" id="PF04657">
    <property type="entry name" value="DMT_YdcZ"/>
    <property type="match status" value="1"/>
</dbReference>
<name>A0ABV0J0S9_9NEIS</name>
<keyword evidence="3" id="KW-1185">Reference proteome</keyword>
<dbReference type="EMBL" id="JBDXMI010000001">
    <property type="protein sequence ID" value="MEO9386547.1"/>
    <property type="molecule type" value="Genomic_DNA"/>
</dbReference>
<feature type="transmembrane region" description="Helical" evidence="1">
    <location>
        <begin position="102"/>
        <end position="125"/>
    </location>
</feature>
<organism evidence="2 3">
    <name type="scientific">Chromobacterium phragmitis</name>
    <dbReference type="NCBI Taxonomy" id="2202141"/>
    <lineage>
        <taxon>Bacteria</taxon>
        <taxon>Pseudomonadati</taxon>
        <taxon>Pseudomonadota</taxon>
        <taxon>Betaproteobacteria</taxon>
        <taxon>Neisseriales</taxon>
        <taxon>Chromobacteriaceae</taxon>
        <taxon>Chromobacterium</taxon>
    </lineage>
</organism>
<comment type="caution">
    <text evidence="2">The sequence shown here is derived from an EMBL/GenBank/DDBJ whole genome shotgun (WGS) entry which is preliminary data.</text>
</comment>
<feature type="transmembrane region" description="Helical" evidence="1">
    <location>
        <begin position="137"/>
        <end position="156"/>
    </location>
</feature>
<evidence type="ECO:0000256" key="1">
    <source>
        <dbReference type="SAM" id="Phobius"/>
    </source>
</evidence>
<dbReference type="RefSeq" id="WP_347950077.1">
    <property type="nucleotide sequence ID" value="NZ_CP158160.1"/>
</dbReference>
<proteinExistence type="predicted"/>
<dbReference type="InterPro" id="IPR006750">
    <property type="entry name" value="YdcZ"/>
</dbReference>
<evidence type="ECO:0000313" key="3">
    <source>
        <dbReference type="Proteomes" id="UP001462502"/>
    </source>
</evidence>
<accession>A0ABV0J0S9</accession>
<sequence>MAMPAPRIPLNRLTLPALALFAGGLLALMIHSNSQLARDSNPLCASWLAHGIGMLAALLIWLAMPPSKTIGRSDPPPIWAYLGGVPGALVVSLAAITVNSPLAMSGTLAIGMLGQVLFGLFSDHFGWFGLPKRRYRLPDTLALLPILSGCALLIFGA</sequence>
<protein>
    <submittedName>
        <fullName evidence="2">DMT family transporter</fullName>
    </submittedName>
</protein>
<keyword evidence="1" id="KW-0472">Membrane</keyword>
<feature type="transmembrane region" description="Helical" evidence="1">
    <location>
        <begin position="47"/>
        <end position="66"/>
    </location>
</feature>
<dbReference type="PANTHER" id="PTHR34821">
    <property type="entry name" value="INNER MEMBRANE PROTEIN YDCZ"/>
    <property type="match status" value="1"/>
</dbReference>
<dbReference type="PANTHER" id="PTHR34821:SF2">
    <property type="entry name" value="INNER MEMBRANE PROTEIN YDCZ"/>
    <property type="match status" value="1"/>
</dbReference>